<evidence type="ECO:0000313" key="3">
    <source>
        <dbReference type="RefSeq" id="XP_041420430.1"/>
    </source>
</evidence>
<dbReference type="RefSeq" id="XP_041420430.1">
    <property type="nucleotide sequence ID" value="XM_041564496.1"/>
</dbReference>
<keyword evidence="2" id="KW-1185">Reference proteome</keyword>
<evidence type="ECO:0000313" key="2">
    <source>
        <dbReference type="Proteomes" id="UP000186698"/>
    </source>
</evidence>
<dbReference type="InterPro" id="IPR058912">
    <property type="entry name" value="HTH_animal"/>
</dbReference>
<organism evidence="2 3">
    <name type="scientific">Xenopus laevis</name>
    <name type="common">African clawed frog</name>
    <dbReference type="NCBI Taxonomy" id="8355"/>
    <lineage>
        <taxon>Eukaryota</taxon>
        <taxon>Metazoa</taxon>
        <taxon>Chordata</taxon>
        <taxon>Craniata</taxon>
        <taxon>Vertebrata</taxon>
        <taxon>Euteleostomi</taxon>
        <taxon>Amphibia</taxon>
        <taxon>Batrachia</taxon>
        <taxon>Anura</taxon>
        <taxon>Pipoidea</taxon>
        <taxon>Pipidae</taxon>
        <taxon>Xenopodinae</taxon>
        <taxon>Xenopus</taxon>
        <taxon>Xenopus</taxon>
    </lineage>
</organism>
<name>A0A8J1KSY9_XENLA</name>
<sequence length="731" mass="83279">MGESRLLNRGLKFVPTNWATPFETYKDIHKFKRQLKLKDFFKEQAPTTPVIFKAKSTFDPPNTAPSISTFTHLLSRDLWKLHNTKMNHFANLTRVEREAIKTLQADKDIIIRQADKGGGIVILDKTYYVDEITKQLSDTDTYVRLKGDPTVKFKQKLDTLINTAVVAGWVDENTKRFLTTDFPKIPFLYTLPKIHKSLSAPPGRPIISAVGSLFQPIAIFIDHYLQPIVQQMDSYVKDTTHLLTMLKELRVPPDSILATMDVSSLYTVIPHEAGIAVCREALSRIQVDGPPVEFLIALLDLILSHNYFMFNDKFFLQVAGTAMGSNVAPSFANLCMESYEKTVFLPRGGSNIYFYKRYIDDLLLVWGGTARELTDFHASLNEGDSPIKLTLSHDTQTIDFLDVTLYKQGEGLGTTLYKKPTDKNSLIQAQSHHPTHMSRGVLYSQFLRIIRNNSDRNMAQTQLTTLTEQFVARGYDRTLVIEQRRRAELKTQDDLLKPGLNTRRAPPDLIFSTQWTEISGETKRALRNRWEIIQSDQSLPFANQRPLLAYKRGRNLGDLLVTKDVFVPPRTGTTWLDRPLKKGCYKCAGCLTCSGMLQGAQFSHPSTGVKFDRHRVTCTSDHVVYMAWCPCGLYYVGKAGTSYRERMNNHRCAIRMALTSGKADQPVARHWLKLKHSLPQFRHMIIDHVPVPRRGGNRGLMLIQRETQWIFKLDTLAPKGLNETLPMSSFY</sequence>
<dbReference type="InterPro" id="IPR000477">
    <property type="entry name" value="RT_dom"/>
</dbReference>
<dbReference type="OrthoDB" id="10025388at2759"/>
<reference evidence="3" key="1">
    <citation type="submission" date="2025-08" db="UniProtKB">
        <authorList>
            <consortium name="RefSeq"/>
        </authorList>
    </citation>
    <scope>IDENTIFICATION</scope>
    <source>
        <strain evidence="3">J_2021</strain>
        <tissue evidence="3">Erythrocytes</tissue>
    </source>
</reference>
<dbReference type="Pfam" id="PF26215">
    <property type="entry name" value="HTH_animal"/>
    <property type="match status" value="1"/>
</dbReference>
<gene>
    <name evidence="3" type="primary">LOC121394203</name>
</gene>
<evidence type="ECO:0000259" key="1">
    <source>
        <dbReference type="PROSITE" id="PS50878"/>
    </source>
</evidence>
<feature type="domain" description="Reverse transcriptase" evidence="1">
    <location>
        <begin position="172"/>
        <end position="416"/>
    </location>
</feature>
<dbReference type="Proteomes" id="UP000186698">
    <property type="component" value="Chromosome 5S"/>
</dbReference>
<dbReference type="PANTHER" id="PTHR21301">
    <property type="entry name" value="REVERSE TRANSCRIPTASE"/>
    <property type="match status" value="1"/>
</dbReference>
<dbReference type="KEGG" id="xla:121394203"/>
<dbReference type="PROSITE" id="PS50878">
    <property type="entry name" value="RT_POL"/>
    <property type="match status" value="1"/>
</dbReference>
<proteinExistence type="predicted"/>
<dbReference type="PANTHER" id="PTHR21301:SF14">
    <property type="match status" value="1"/>
</dbReference>
<protein>
    <submittedName>
        <fullName evidence="3">Uncharacterized protein LOC121394203</fullName>
    </submittedName>
</protein>
<dbReference type="CDD" id="cd10442">
    <property type="entry name" value="GIY-YIG_PLEs"/>
    <property type="match status" value="1"/>
</dbReference>
<accession>A0A8J1KSY9</accession>
<dbReference type="AlphaFoldDB" id="A0A8J1KSY9"/>
<dbReference type="GeneID" id="121394203"/>
<dbReference type="CDD" id="cd00304">
    <property type="entry name" value="RT_like"/>
    <property type="match status" value="1"/>
</dbReference>